<reference evidence="4" key="2">
    <citation type="submission" date="2025-08" db="UniProtKB">
        <authorList>
            <consortium name="Ensembl"/>
        </authorList>
    </citation>
    <scope>IDENTIFICATION</scope>
    <source>
        <strain evidence="4">Thoroughbred</strain>
    </source>
</reference>
<dbReference type="AlphaFoldDB" id="A0A3Q2LN33"/>
<dbReference type="STRING" id="9796.ENSECAP00000043258"/>
<dbReference type="SUPFAM" id="SSF52540">
    <property type="entry name" value="P-loop containing nucleoside triphosphate hydrolases"/>
    <property type="match status" value="1"/>
</dbReference>
<dbReference type="SMART" id="SM00175">
    <property type="entry name" value="RAB"/>
    <property type="match status" value="1"/>
</dbReference>
<dbReference type="PaxDb" id="9796-ENSECAP00000043258"/>
<dbReference type="SMART" id="SM00174">
    <property type="entry name" value="RHO"/>
    <property type="match status" value="1"/>
</dbReference>
<dbReference type="PROSITE" id="PS51419">
    <property type="entry name" value="RAB"/>
    <property type="match status" value="1"/>
</dbReference>
<dbReference type="GO" id="GO:0016192">
    <property type="term" value="P:vesicle-mediated transport"/>
    <property type="evidence" value="ECO:0000318"/>
    <property type="project" value="GO_Central"/>
</dbReference>
<dbReference type="Bgee" id="ENSECAG00000031513">
    <property type="expression patterns" value="Expressed in articular cartilage of joint and 6 other cell types or tissues"/>
</dbReference>
<protein>
    <recommendedName>
        <fullName evidence="6">RAB42, member RAS oncogene family</fullName>
    </recommendedName>
</protein>
<dbReference type="Proteomes" id="UP000002281">
    <property type="component" value="Chromosome 2"/>
</dbReference>
<reference evidence="4" key="3">
    <citation type="submission" date="2025-09" db="UniProtKB">
        <authorList>
            <consortium name="Ensembl"/>
        </authorList>
    </citation>
    <scope>IDENTIFICATION</scope>
    <source>
        <strain evidence="4">Thoroughbred</strain>
    </source>
</reference>
<evidence type="ECO:0000313" key="5">
    <source>
        <dbReference type="Proteomes" id="UP000002281"/>
    </source>
</evidence>
<evidence type="ECO:0000313" key="4">
    <source>
        <dbReference type="Ensembl" id="ENSECAP00000043258.1"/>
    </source>
</evidence>
<evidence type="ECO:0000256" key="2">
    <source>
        <dbReference type="ARBA" id="ARBA00023134"/>
    </source>
</evidence>
<dbReference type="InterPro" id="IPR050227">
    <property type="entry name" value="Rab"/>
</dbReference>
<dbReference type="GO" id="GO:0003924">
    <property type="term" value="F:GTPase activity"/>
    <property type="evidence" value="ECO:0000318"/>
    <property type="project" value="GO_Central"/>
</dbReference>
<dbReference type="GO" id="GO:0005525">
    <property type="term" value="F:GTP binding"/>
    <property type="evidence" value="ECO:0000318"/>
    <property type="project" value="GO_Central"/>
</dbReference>
<dbReference type="FunFam" id="3.40.50.300:FF:001447">
    <property type="entry name" value="Ras-related protein Rab-1B"/>
    <property type="match status" value="1"/>
</dbReference>
<dbReference type="GeneTree" id="ENSGT00940000164873"/>
<dbReference type="SMR" id="A0A3Q2LN33"/>
<keyword evidence="2" id="KW-0342">GTP-binding</keyword>
<dbReference type="PANTHER" id="PTHR47977">
    <property type="entry name" value="RAS-RELATED PROTEIN RAB"/>
    <property type="match status" value="1"/>
</dbReference>
<name>A0A3Q2LN33_HORSE</name>
<dbReference type="Gene3D" id="3.40.50.300">
    <property type="entry name" value="P-loop containing nucleotide triphosphate hydrolases"/>
    <property type="match status" value="1"/>
</dbReference>
<feature type="region of interest" description="Disordered" evidence="3">
    <location>
        <begin position="221"/>
        <end position="241"/>
    </location>
</feature>
<dbReference type="InParanoid" id="A0A3Q2LN33"/>
<keyword evidence="5" id="KW-1185">Reference proteome</keyword>
<reference evidence="4 5" key="1">
    <citation type="journal article" date="2009" name="Science">
        <title>Genome sequence, comparative analysis, and population genetics of the domestic horse.</title>
        <authorList>
            <consortium name="Broad Institute Genome Sequencing Platform"/>
            <consortium name="Broad Institute Whole Genome Assembly Team"/>
            <person name="Wade C.M."/>
            <person name="Giulotto E."/>
            <person name="Sigurdsson S."/>
            <person name="Zoli M."/>
            <person name="Gnerre S."/>
            <person name="Imsland F."/>
            <person name="Lear T.L."/>
            <person name="Adelson D.L."/>
            <person name="Bailey E."/>
            <person name="Bellone R.R."/>
            <person name="Bloecker H."/>
            <person name="Distl O."/>
            <person name="Edgar R.C."/>
            <person name="Garber M."/>
            <person name="Leeb T."/>
            <person name="Mauceli E."/>
            <person name="MacLeod J.N."/>
            <person name="Penedo M.C.T."/>
            <person name="Raison J.M."/>
            <person name="Sharpe T."/>
            <person name="Vogel J."/>
            <person name="Andersson L."/>
            <person name="Antczak D.F."/>
            <person name="Biagi T."/>
            <person name="Binns M.M."/>
            <person name="Chowdhary B.P."/>
            <person name="Coleman S.J."/>
            <person name="Della Valle G."/>
            <person name="Fryc S."/>
            <person name="Guerin G."/>
            <person name="Hasegawa T."/>
            <person name="Hill E.W."/>
            <person name="Jurka J."/>
            <person name="Kiialainen A."/>
            <person name="Lindgren G."/>
            <person name="Liu J."/>
            <person name="Magnani E."/>
            <person name="Mickelson J.R."/>
            <person name="Murray J."/>
            <person name="Nergadze S.G."/>
            <person name="Onofrio R."/>
            <person name="Pedroni S."/>
            <person name="Piras M.F."/>
            <person name="Raudsepp T."/>
            <person name="Rocchi M."/>
            <person name="Roeed K.H."/>
            <person name="Ryder O.A."/>
            <person name="Searle S."/>
            <person name="Skow L."/>
            <person name="Swinburne J.E."/>
            <person name="Syvaenen A.C."/>
            <person name="Tozaki T."/>
            <person name="Valberg S.J."/>
            <person name="Vaudin M."/>
            <person name="White J.R."/>
            <person name="Zody M.C."/>
            <person name="Lander E.S."/>
            <person name="Lindblad-Toh K."/>
        </authorList>
    </citation>
    <scope>NUCLEOTIDE SEQUENCE [LARGE SCALE GENOMIC DNA]</scope>
    <source>
        <strain evidence="4 5">Thoroughbred</strain>
    </source>
</reference>
<evidence type="ECO:0008006" key="6">
    <source>
        <dbReference type="Google" id="ProtNLM"/>
    </source>
</evidence>
<dbReference type="Pfam" id="PF00071">
    <property type="entry name" value="Ras"/>
    <property type="match status" value="1"/>
</dbReference>
<organism evidence="4 5">
    <name type="scientific">Equus caballus</name>
    <name type="common">Horse</name>
    <dbReference type="NCBI Taxonomy" id="9796"/>
    <lineage>
        <taxon>Eukaryota</taxon>
        <taxon>Metazoa</taxon>
        <taxon>Chordata</taxon>
        <taxon>Craniata</taxon>
        <taxon>Vertebrata</taxon>
        <taxon>Euteleostomi</taxon>
        <taxon>Mammalia</taxon>
        <taxon>Eutheria</taxon>
        <taxon>Laurasiatheria</taxon>
        <taxon>Perissodactyla</taxon>
        <taxon>Equidae</taxon>
        <taxon>Equus</taxon>
    </lineage>
</organism>
<accession>A0A3Q2LN33</accession>
<keyword evidence="1" id="KW-0547">Nucleotide-binding</keyword>
<dbReference type="InterPro" id="IPR001806">
    <property type="entry name" value="Small_GTPase"/>
</dbReference>
<dbReference type="PRINTS" id="PR00449">
    <property type="entry name" value="RASTRNSFRMNG"/>
</dbReference>
<proteinExistence type="predicted"/>
<evidence type="ECO:0000256" key="1">
    <source>
        <dbReference type="ARBA" id="ARBA00022741"/>
    </source>
</evidence>
<dbReference type="Ensembl" id="ENSECAT00000038823.1">
    <property type="protein sequence ID" value="ENSECAP00000043258.1"/>
    <property type="gene ID" value="ENSECAG00000031513.1"/>
</dbReference>
<evidence type="ECO:0000256" key="3">
    <source>
        <dbReference type="SAM" id="MobiDB-lite"/>
    </source>
</evidence>
<dbReference type="InterPro" id="IPR027417">
    <property type="entry name" value="P-loop_NTPase"/>
</dbReference>
<sequence length="241" mass="26420">TKAAVPVHIILLGDATVGKSSLLRRYPEGISVEGVTQTVLADFSMHFVEGEPGVQVKIQFWVTAGQAVTCSYYQNLSGGLLLFDTNRTSFESITQWHQEVLEKVKPFNIFFLVLGHKTVLEAERQVMPEEGENPAASLGACYVETSAKSNSDISTAFELLTPAIYEAVKRWVMGPNSEGEGVKAGSYCRPSLRRQRTKARPGGCAHAGEPWMEQPRLLEPMETSQSTRAMLGTGQDDAKCH</sequence>
<dbReference type="SMART" id="SM00173">
    <property type="entry name" value="RAS"/>
    <property type="match status" value="1"/>
</dbReference>